<dbReference type="InterPro" id="IPR011992">
    <property type="entry name" value="EF-hand-dom_pair"/>
</dbReference>
<evidence type="ECO:0000256" key="1">
    <source>
        <dbReference type="ARBA" id="ARBA00022723"/>
    </source>
</evidence>
<dbReference type="PROSITE" id="PS00018">
    <property type="entry name" value="EF_HAND_1"/>
    <property type="match status" value="3"/>
</dbReference>
<dbReference type="Gene3D" id="1.10.238.10">
    <property type="entry name" value="EF-hand"/>
    <property type="match status" value="2"/>
</dbReference>
<gene>
    <name evidence="3" type="ORF">QTN89_03105</name>
</gene>
<evidence type="ECO:0000256" key="2">
    <source>
        <dbReference type="ARBA" id="ARBA00022737"/>
    </source>
</evidence>
<dbReference type="PANTHER" id="PTHR10827:SF98">
    <property type="entry name" value="45 KDA CALCIUM-BINDING PROTEIN"/>
    <property type="match status" value="1"/>
</dbReference>
<name>A0ABT7PD29_9BACT</name>
<dbReference type="EMBL" id="JASZZN010000002">
    <property type="protein sequence ID" value="MDM4014405.1"/>
    <property type="molecule type" value="Genomic_DNA"/>
</dbReference>
<dbReference type="InterPro" id="IPR018247">
    <property type="entry name" value="EF_Hand_1_Ca_BS"/>
</dbReference>
<accession>A0ABT7PD29</accession>
<sequence>MLLWVPTGKGVALLGLNLSLDGVPLHKAFDARLDRLINAIDTDGKQSFDWNQLFDYVDNNPAVFGTSPSQLGNQTKNLIRRYDRNGNRLVEPDELTRFIFREAATSKPFRLFGTDALTWPSRHASPIFVAIDKNNDSVIDDQEAFQAGQSILRKLDADNNQTITLSELTAFESVDERAWATSRSSRRGEVAMDLHTTSDWSDFAYSLGGMIDQPFWYGSKTIGDWIDTDHDRWISTNEAQAIDSQVPTVIISVDFSDTSKTSLEVWIAPHTGNQIRVHRTSPDLIWIESIEGQICVDLTQMNSGDSAMMTQPNESGVTSVETDSIWEFQIRGRAASHRDLLFAFLDQDRNHRLSTREIRHVGDQIKHLGNTVTPEDLPQSTVIQLVRGQPQQDEERFRLSPVSSVDIQQHPRWVTRSDLNGDGDLSESEFIGPIEVFRRLDQNGDAFLSIHEILSAEGSSATENVQEH</sequence>
<evidence type="ECO:0008006" key="5">
    <source>
        <dbReference type="Google" id="ProtNLM"/>
    </source>
</evidence>
<evidence type="ECO:0000313" key="4">
    <source>
        <dbReference type="Proteomes" id="UP001239462"/>
    </source>
</evidence>
<dbReference type="PANTHER" id="PTHR10827">
    <property type="entry name" value="RETICULOCALBIN"/>
    <property type="match status" value="1"/>
</dbReference>
<reference evidence="3 4" key="1">
    <citation type="submission" date="2023-06" db="EMBL/GenBank/DDBJ databases">
        <title>Roseiconus lacunae JC819 isolated from Gulf of Mannar region, Tamil Nadu.</title>
        <authorList>
            <person name="Pk S."/>
            <person name="Ch S."/>
            <person name="Ch V.R."/>
        </authorList>
    </citation>
    <scope>NUCLEOTIDE SEQUENCE [LARGE SCALE GENOMIC DNA]</scope>
    <source>
        <strain evidence="3 4">JC819</strain>
    </source>
</reference>
<keyword evidence="2" id="KW-0677">Repeat</keyword>
<proteinExistence type="predicted"/>
<dbReference type="SUPFAM" id="SSF47473">
    <property type="entry name" value="EF-hand"/>
    <property type="match status" value="2"/>
</dbReference>
<dbReference type="Proteomes" id="UP001239462">
    <property type="component" value="Unassembled WGS sequence"/>
</dbReference>
<dbReference type="RefSeq" id="WP_289162177.1">
    <property type="nucleotide sequence ID" value="NZ_JASZZN010000002.1"/>
</dbReference>
<keyword evidence="4" id="KW-1185">Reference proteome</keyword>
<evidence type="ECO:0000313" key="3">
    <source>
        <dbReference type="EMBL" id="MDM4014405.1"/>
    </source>
</evidence>
<protein>
    <recommendedName>
        <fullName evidence="5">EF-hand domain-containing protein</fullName>
    </recommendedName>
</protein>
<organism evidence="3 4">
    <name type="scientific">Roseiconus lacunae</name>
    <dbReference type="NCBI Taxonomy" id="2605694"/>
    <lineage>
        <taxon>Bacteria</taxon>
        <taxon>Pseudomonadati</taxon>
        <taxon>Planctomycetota</taxon>
        <taxon>Planctomycetia</taxon>
        <taxon>Pirellulales</taxon>
        <taxon>Pirellulaceae</taxon>
        <taxon>Roseiconus</taxon>
    </lineage>
</organism>
<comment type="caution">
    <text evidence="3">The sequence shown here is derived from an EMBL/GenBank/DDBJ whole genome shotgun (WGS) entry which is preliminary data.</text>
</comment>
<keyword evidence="1" id="KW-0479">Metal-binding</keyword>